<evidence type="ECO:0000256" key="5">
    <source>
        <dbReference type="SAM" id="Phobius"/>
    </source>
</evidence>
<organism evidence="6 7">
    <name type="scientific">Thiocapsa rosea</name>
    <dbReference type="NCBI Taxonomy" id="69360"/>
    <lineage>
        <taxon>Bacteria</taxon>
        <taxon>Pseudomonadati</taxon>
        <taxon>Pseudomonadota</taxon>
        <taxon>Gammaproteobacteria</taxon>
        <taxon>Chromatiales</taxon>
        <taxon>Chromatiaceae</taxon>
        <taxon>Thiocapsa</taxon>
    </lineage>
</organism>
<comment type="caution">
    <text evidence="6">The sequence shown here is derived from an EMBL/GenBank/DDBJ whole genome shotgun (WGS) entry which is preliminary data.</text>
</comment>
<protein>
    <submittedName>
        <fullName evidence="6">Prepilin-type N-terminal cleavage/methylation domain-containing protein</fullName>
    </submittedName>
</protein>
<gene>
    <name evidence="6" type="ORF">BDD21_2061</name>
</gene>
<dbReference type="SUPFAM" id="SSF54523">
    <property type="entry name" value="Pili subunits"/>
    <property type="match status" value="1"/>
</dbReference>
<dbReference type="Pfam" id="PF07963">
    <property type="entry name" value="N_methyl"/>
    <property type="match status" value="1"/>
</dbReference>
<feature type="transmembrane region" description="Helical" evidence="5">
    <location>
        <begin position="21"/>
        <end position="39"/>
    </location>
</feature>
<evidence type="ECO:0000256" key="4">
    <source>
        <dbReference type="SAM" id="MobiDB-lite"/>
    </source>
</evidence>
<dbReference type="InterPro" id="IPR001082">
    <property type="entry name" value="Pilin"/>
</dbReference>
<evidence type="ECO:0000256" key="2">
    <source>
        <dbReference type="ARBA" id="ARBA00022481"/>
    </source>
</evidence>
<dbReference type="Gene3D" id="3.30.700.10">
    <property type="entry name" value="Glycoprotein, Type 4 Pilin"/>
    <property type="match status" value="1"/>
</dbReference>
<reference evidence="6 7" key="1">
    <citation type="submission" date="2018-10" db="EMBL/GenBank/DDBJ databases">
        <title>Genomic Encyclopedia of Archaeal and Bacterial Type Strains, Phase II (KMG-II): from individual species to whole genera.</title>
        <authorList>
            <person name="Goeker M."/>
        </authorList>
    </citation>
    <scope>NUCLEOTIDE SEQUENCE [LARGE SCALE GENOMIC DNA]</scope>
    <source>
        <strain evidence="6 7">DSM 235</strain>
    </source>
</reference>
<dbReference type="GO" id="GO:0007155">
    <property type="term" value="P:cell adhesion"/>
    <property type="evidence" value="ECO:0007669"/>
    <property type="project" value="InterPro"/>
</dbReference>
<evidence type="ECO:0000256" key="1">
    <source>
        <dbReference type="ARBA" id="ARBA00005233"/>
    </source>
</evidence>
<dbReference type="NCBIfam" id="TIGR02532">
    <property type="entry name" value="IV_pilin_GFxxxE"/>
    <property type="match status" value="1"/>
</dbReference>
<feature type="compositionally biased region" description="Pro residues" evidence="4">
    <location>
        <begin position="152"/>
        <end position="167"/>
    </location>
</feature>
<name>A0A495VA47_9GAMM</name>
<evidence type="ECO:0000313" key="6">
    <source>
        <dbReference type="EMBL" id="RKT44668.1"/>
    </source>
</evidence>
<dbReference type="GO" id="GO:0009289">
    <property type="term" value="C:pilus"/>
    <property type="evidence" value="ECO:0007669"/>
    <property type="project" value="InterPro"/>
</dbReference>
<evidence type="ECO:0000256" key="3">
    <source>
        <dbReference type="RuleBase" id="RU000389"/>
    </source>
</evidence>
<dbReference type="InterPro" id="IPR045584">
    <property type="entry name" value="Pilin-like"/>
</dbReference>
<keyword evidence="5" id="KW-0472">Membrane</keyword>
<proteinExistence type="inferred from homology"/>
<dbReference type="RefSeq" id="WP_281269150.1">
    <property type="nucleotide sequence ID" value="NZ_RBXL01000001.1"/>
</dbReference>
<keyword evidence="2" id="KW-0488">Methylation</keyword>
<keyword evidence="7" id="KW-1185">Reference proteome</keyword>
<sequence length="213" mass="22981">MRGLNRMSGKTRIRGFTLIEIMIVVAVIGILAAIALPAYQDYTVRSKVSEGLGFASAAKVDVVSAFSHDGLPVDDSKEVDVGSQYVKSVKIEAGGNIRVTFNDTIPQLTGKSVMLAATERGGAIDWCCYSTDIEARYMPASCRDGEKCGSPDPNPNPTPTPSPPPSQEPTEVEKEKNCRPLDNGKFCQRQNNDIGCPLIYPKQIAQSPNCSLE</sequence>
<keyword evidence="5" id="KW-1133">Transmembrane helix</keyword>
<dbReference type="AlphaFoldDB" id="A0A495VA47"/>
<evidence type="ECO:0000313" key="7">
    <source>
        <dbReference type="Proteomes" id="UP000274556"/>
    </source>
</evidence>
<feature type="region of interest" description="Disordered" evidence="4">
    <location>
        <begin position="144"/>
        <end position="177"/>
    </location>
</feature>
<dbReference type="InterPro" id="IPR012902">
    <property type="entry name" value="N_methyl_site"/>
</dbReference>
<comment type="similarity">
    <text evidence="1 3">Belongs to the N-Me-Phe pilin family.</text>
</comment>
<dbReference type="Pfam" id="PF00114">
    <property type="entry name" value="Pilin"/>
    <property type="match status" value="1"/>
</dbReference>
<keyword evidence="5" id="KW-0812">Transmembrane</keyword>
<keyword evidence="3" id="KW-0281">Fimbrium</keyword>
<dbReference type="Proteomes" id="UP000274556">
    <property type="component" value="Unassembled WGS sequence"/>
</dbReference>
<dbReference type="PROSITE" id="PS00409">
    <property type="entry name" value="PROKAR_NTER_METHYL"/>
    <property type="match status" value="1"/>
</dbReference>
<accession>A0A495VA47</accession>
<dbReference type="EMBL" id="RBXL01000001">
    <property type="protein sequence ID" value="RKT44668.1"/>
    <property type="molecule type" value="Genomic_DNA"/>
</dbReference>